<keyword evidence="9" id="KW-1185">Reference proteome</keyword>
<dbReference type="Pfam" id="PF02653">
    <property type="entry name" value="BPD_transp_2"/>
    <property type="match status" value="2"/>
</dbReference>
<keyword evidence="4 7" id="KW-1133">Transmembrane helix</keyword>
<reference evidence="8" key="1">
    <citation type="submission" date="2023-01" db="EMBL/GenBank/DDBJ databases">
        <title>The diversity of Class Acidimicrobiia in South China Sea sediment environments and the proposal of Iamia marina sp. nov., a novel species of the genus Iamia.</title>
        <authorList>
            <person name="He Y."/>
            <person name="Tian X."/>
        </authorList>
    </citation>
    <scope>NUCLEOTIDE SEQUENCE</scope>
    <source>
        <strain evidence="8">DSM 19957</strain>
    </source>
</reference>
<dbReference type="EMBL" id="CP116942">
    <property type="protein sequence ID" value="WCO65299.1"/>
    <property type="molecule type" value="Genomic_DNA"/>
</dbReference>
<evidence type="ECO:0000256" key="4">
    <source>
        <dbReference type="ARBA" id="ARBA00022989"/>
    </source>
</evidence>
<feature type="transmembrane region" description="Helical" evidence="7">
    <location>
        <begin position="366"/>
        <end position="383"/>
    </location>
</feature>
<dbReference type="PANTHER" id="PTHR30482:SF20">
    <property type="entry name" value="HIGH-AFFINITY BRANCHED-CHAIN AMINO ACID TRANSPORT SYSTEM PERMEASE PROTEIN LIVM"/>
    <property type="match status" value="1"/>
</dbReference>
<evidence type="ECO:0000256" key="3">
    <source>
        <dbReference type="ARBA" id="ARBA00022692"/>
    </source>
</evidence>
<feature type="compositionally biased region" description="Gly residues" evidence="6">
    <location>
        <begin position="712"/>
        <end position="732"/>
    </location>
</feature>
<feature type="transmembrane region" description="Helical" evidence="7">
    <location>
        <begin position="82"/>
        <end position="101"/>
    </location>
</feature>
<feature type="region of interest" description="Disordered" evidence="6">
    <location>
        <begin position="683"/>
        <end position="757"/>
    </location>
</feature>
<evidence type="ECO:0000256" key="6">
    <source>
        <dbReference type="SAM" id="MobiDB-lite"/>
    </source>
</evidence>
<proteinExistence type="predicted"/>
<feature type="transmembrane region" description="Helical" evidence="7">
    <location>
        <begin position="107"/>
        <end position="126"/>
    </location>
</feature>
<dbReference type="Proteomes" id="UP001216390">
    <property type="component" value="Chromosome"/>
</dbReference>
<dbReference type="AlphaFoldDB" id="A0AAE9Y3G6"/>
<feature type="transmembrane region" description="Helical" evidence="7">
    <location>
        <begin position="179"/>
        <end position="206"/>
    </location>
</feature>
<feature type="transmembrane region" description="Helical" evidence="7">
    <location>
        <begin position="227"/>
        <end position="250"/>
    </location>
</feature>
<protein>
    <submittedName>
        <fullName evidence="8">ABC transporter permease</fullName>
    </submittedName>
</protein>
<feature type="transmembrane region" description="Helical" evidence="7">
    <location>
        <begin position="256"/>
        <end position="279"/>
    </location>
</feature>
<dbReference type="PANTHER" id="PTHR30482">
    <property type="entry name" value="HIGH-AFFINITY BRANCHED-CHAIN AMINO ACID TRANSPORT SYSTEM PERMEASE"/>
    <property type="match status" value="1"/>
</dbReference>
<feature type="transmembrane region" description="Helical" evidence="7">
    <location>
        <begin position="467"/>
        <end position="486"/>
    </location>
</feature>
<evidence type="ECO:0000256" key="1">
    <source>
        <dbReference type="ARBA" id="ARBA00004651"/>
    </source>
</evidence>
<feature type="transmembrane region" description="Helical" evidence="7">
    <location>
        <begin position="49"/>
        <end position="70"/>
    </location>
</feature>
<feature type="transmembrane region" description="Helical" evidence="7">
    <location>
        <begin position="24"/>
        <end position="43"/>
    </location>
</feature>
<evidence type="ECO:0000256" key="2">
    <source>
        <dbReference type="ARBA" id="ARBA00022475"/>
    </source>
</evidence>
<evidence type="ECO:0000256" key="7">
    <source>
        <dbReference type="SAM" id="Phobius"/>
    </source>
</evidence>
<keyword evidence="3 7" id="KW-0812">Transmembrane</keyword>
<dbReference type="InterPro" id="IPR043428">
    <property type="entry name" value="LivM-like"/>
</dbReference>
<dbReference type="KEGG" id="ima:PO878_12415"/>
<feature type="transmembrane region" description="Helical" evidence="7">
    <location>
        <begin position="286"/>
        <end position="305"/>
    </location>
</feature>
<keyword evidence="2" id="KW-1003">Cell membrane</keyword>
<feature type="transmembrane region" description="Helical" evidence="7">
    <location>
        <begin position="389"/>
        <end position="407"/>
    </location>
</feature>
<accession>A0AAE9Y3G6</accession>
<gene>
    <name evidence="8" type="ORF">PO878_12415</name>
</gene>
<evidence type="ECO:0000313" key="9">
    <source>
        <dbReference type="Proteomes" id="UP001216390"/>
    </source>
</evidence>
<sequence>MTAPAAATPVATGLPERAWSRVRALGPTALPPLAILAVQLVLFPVPLGIFLRGILVGGLTALVALGMALIHRSNRILNFAQADLGGVPAVLVLMLMTAWGWSYYVAVPVGLVAALLVGGLVELVVIRRFRRAPRLILTVATIGLSQLLAAAALLMPRLWTDDRLLAPRIEAPFSASFTISGIVFGANDIIAMVVVPVAIVALAWFLQRTRLGVAIRASATSADRAELLGIPVLRLQTLVWAVAGLLAFVATFLRAGILGLPVGSALSFGILLRALAALLIGRMTNLGLVATSAIALGVLELGVAWNASSPLLIDPILAVVIVVALVVQRRQEGRGGDQGSTWRAAEEVRPVPAVLARTTEVRVGRVVLGLLLAVVALGLPHVLSVDRSLKVSAVVIYGILALSLVVLTGWTGQVSLGQVAFFAIGAVVGAKASTDYDADLVVALVLASAAGAVAAVAVGLPALRRGGLYLAVTTFAFALATTSYLLNRRFFEWVPSSRVPRNPLLGRISLDSPTRIYYVALVGFVLVVLAVRGIRRSRTGRVLIAIRENERAAEAYGVSATRAKLTAFALSGAIAAFAGCLFVQHQQAFGSGPFAPGQNFAVFTMAVIGGIASVPGAVLGAFFLQGSQWLLPTDWQFVASGVGVLIVLLVLPSGLGGLLFRLRDAALRAVARRRGLVVPSLVGDDRVDAPSAPPPPISGPDGADADDDAPGDGPGAADGSDPGGGVAHGDGPGAHAPPDDGRPAPTPSAPAGTGGRG</sequence>
<evidence type="ECO:0000313" key="8">
    <source>
        <dbReference type="EMBL" id="WCO65299.1"/>
    </source>
</evidence>
<feature type="transmembrane region" description="Helical" evidence="7">
    <location>
        <begin position="635"/>
        <end position="660"/>
    </location>
</feature>
<dbReference type="GO" id="GO:0005886">
    <property type="term" value="C:plasma membrane"/>
    <property type="evidence" value="ECO:0007669"/>
    <property type="project" value="UniProtKB-SubCell"/>
</dbReference>
<feature type="transmembrane region" description="Helical" evidence="7">
    <location>
        <begin position="440"/>
        <end position="460"/>
    </location>
</feature>
<feature type="transmembrane region" description="Helical" evidence="7">
    <location>
        <begin position="600"/>
        <end position="623"/>
    </location>
</feature>
<evidence type="ECO:0000256" key="5">
    <source>
        <dbReference type="ARBA" id="ARBA00023136"/>
    </source>
</evidence>
<comment type="subcellular location">
    <subcellularLocation>
        <location evidence="1">Cell membrane</location>
        <topology evidence="1">Multi-pass membrane protein</topology>
    </subcellularLocation>
</comment>
<feature type="transmembrane region" description="Helical" evidence="7">
    <location>
        <begin position="516"/>
        <end position="534"/>
    </location>
</feature>
<keyword evidence="5 7" id="KW-0472">Membrane</keyword>
<dbReference type="InterPro" id="IPR001851">
    <property type="entry name" value="ABC_transp_permease"/>
</dbReference>
<dbReference type="CDD" id="cd06581">
    <property type="entry name" value="TM_PBP1_LivM_like"/>
    <property type="match status" value="1"/>
</dbReference>
<name>A0AAE9Y3G6_9ACTN</name>
<dbReference type="RefSeq" id="WP_272734824.1">
    <property type="nucleotide sequence ID" value="NZ_CP116942.1"/>
</dbReference>
<organism evidence="8 9">
    <name type="scientific">Iamia majanohamensis</name>
    <dbReference type="NCBI Taxonomy" id="467976"/>
    <lineage>
        <taxon>Bacteria</taxon>
        <taxon>Bacillati</taxon>
        <taxon>Actinomycetota</taxon>
        <taxon>Acidimicrobiia</taxon>
        <taxon>Acidimicrobiales</taxon>
        <taxon>Iamiaceae</taxon>
        <taxon>Iamia</taxon>
    </lineage>
</organism>
<dbReference type="GO" id="GO:0015658">
    <property type="term" value="F:branched-chain amino acid transmembrane transporter activity"/>
    <property type="evidence" value="ECO:0007669"/>
    <property type="project" value="InterPro"/>
</dbReference>
<feature type="transmembrane region" description="Helical" evidence="7">
    <location>
        <begin position="135"/>
        <end position="159"/>
    </location>
</feature>
<dbReference type="CDD" id="cd06582">
    <property type="entry name" value="TM_PBP1_LivH_like"/>
    <property type="match status" value="1"/>
</dbReference>